<sequence length="136" mass="14451">MDKVKGFALKAKEKGSAVAAAAKEKGSAAMEKAMEKAKESAGRAKEKVNDKRDQLRPKLQEAYGKADPGLQEWLRKPHVEYLRSNPKAMIALCSLFAAVGVPGASTLSTCLSLMGPVEALAPLIVMFAEPLAAILV</sequence>
<accession>A0A7S0IEW1</accession>
<evidence type="ECO:0000256" key="1">
    <source>
        <dbReference type="SAM" id="MobiDB-lite"/>
    </source>
</evidence>
<proteinExistence type="predicted"/>
<dbReference type="AlphaFoldDB" id="A0A7S0IEW1"/>
<evidence type="ECO:0000313" key="2">
    <source>
        <dbReference type="EMBL" id="CAD8519589.1"/>
    </source>
</evidence>
<organism evidence="2">
    <name type="scientific">Micromonas pusilla</name>
    <name type="common">Picoplanktonic green alga</name>
    <name type="synonym">Chromulina pusilla</name>
    <dbReference type="NCBI Taxonomy" id="38833"/>
    <lineage>
        <taxon>Eukaryota</taxon>
        <taxon>Viridiplantae</taxon>
        <taxon>Chlorophyta</taxon>
        <taxon>Mamiellophyceae</taxon>
        <taxon>Mamiellales</taxon>
        <taxon>Mamiellaceae</taxon>
        <taxon>Micromonas</taxon>
    </lineage>
</organism>
<feature type="region of interest" description="Disordered" evidence="1">
    <location>
        <begin position="29"/>
        <end position="57"/>
    </location>
</feature>
<dbReference type="Pfam" id="PF05558">
    <property type="entry name" value="DREPP"/>
    <property type="match status" value="1"/>
</dbReference>
<reference evidence="2" key="1">
    <citation type="submission" date="2021-01" db="EMBL/GenBank/DDBJ databases">
        <authorList>
            <person name="Corre E."/>
            <person name="Pelletier E."/>
            <person name="Niang G."/>
            <person name="Scheremetjew M."/>
            <person name="Finn R."/>
            <person name="Kale V."/>
            <person name="Holt S."/>
            <person name="Cochrane G."/>
            <person name="Meng A."/>
            <person name="Brown T."/>
            <person name="Cohen L."/>
        </authorList>
    </citation>
    <scope>NUCLEOTIDE SEQUENCE</scope>
    <source>
        <strain evidence="2">CCMP1723</strain>
    </source>
</reference>
<protein>
    <submittedName>
        <fullName evidence="2">Uncharacterized protein</fullName>
    </submittedName>
</protein>
<gene>
    <name evidence="2" type="ORF">MCOM1403_LOCUS7015</name>
</gene>
<name>A0A7S0IEW1_MICPS</name>
<dbReference type="GO" id="GO:0005886">
    <property type="term" value="C:plasma membrane"/>
    <property type="evidence" value="ECO:0007669"/>
    <property type="project" value="InterPro"/>
</dbReference>
<dbReference type="InterPro" id="IPR008469">
    <property type="entry name" value="DREPP"/>
</dbReference>
<dbReference type="EMBL" id="HBEQ01008716">
    <property type="protein sequence ID" value="CAD8519589.1"/>
    <property type="molecule type" value="Transcribed_RNA"/>
</dbReference>